<comment type="subcellular location">
    <subcellularLocation>
        <location evidence="5">Cell membrane</location>
        <topology evidence="5">Multi-pass membrane protein</topology>
    </subcellularLocation>
    <subcellularLocation>
        <location evidence="1">Membrane</location>
        <topology evidence="1">Multi-pass membrane protein</topology>
    </subcellularLocation>
</comment>
<evidence type="ECO:0000256" key="4">
    <source>
        <dbReference type="ARBA" id="ARBA00023136"/>
    </source>
</evidence>
<feature type="transmembrane region" description="Helical" evidence="5">
    <location>
        <begin position="144"/>
        <end position="164"/>
    </location>
</feature>
<keyword evidence="4 5" id="KW-0472">Membrane</keyword>
<keyword evidence="5" id="KW-0813">Transport</keyword>
<dbReference type="AlphaFoldDB" id="A0A2U3PF38"/>
<dbReference type="SUPFAM" id="SSF161098">
    <property type="entry name" value="MetI-like"/>
    <property type="match status" value="2"/>
</dbReference>
<dbReference type="Gene3D" id="1.10.3720.10">
    <property type="entry name" value="MetI-like"/>
    <property type="match status" value="2"/>
</dbReference>
<feature type="transmembrane region" description="Helical" evidence="5">
    <location>
        <begin position="22"/>
        <end position="40"/>
    </location>
</feature>
<name>A0A2U3PF38_9MYCO</name>
<feature type="transmembrane region" description="Helical" evidence="5">
    <location>
        <begin position="185"/>
        <end position="212"/>
    </location>
</feature>
<evidence type="ECO:0000256" key="5">
    <source>
        <dbReference type="RuleBase" id="RU363032"/>
    </source>
</evidence>
<evidence type="ECO:0000256" key="1">
    <source>
        <dbReference type="ARBA" id="ARBA00004141"/>
    </source>
</evidence>
<dbReference type="Proteomes" id="UP000240424">
    <property type="component" value="Unassembled WGS sequence"/>
</dbReference>
<feature type="domain" description="ABC transmembrane type-1" evidence="6">
    <location>
        <begin position="381"/>
        <end position="567"/>
    </location>
</feature>
<sequence>VTTTTAGTYAGRSVVSRPTRNWAADAAVFVGAAVLLWLVVRVGRGTDVPWTVPSAPSTVSTDPIHLPYYAARSLLRMFAALGLSLVFTFFYATAAARSRRAEKVLIPLLDFLQSVPVLGFLAVTITGFIALFPGSLLGLECASIFAIFTSQAWNMTFAFYQSLIAQPRDLDEASRLLRLSRWQRFWRVDLPSGVIPLVWNGMMSFGGGWFFLTASEALSVNNHKFALPGIGAYVAAASNEGNLTRVLLAIAVMIVVIISVNALFWRPLTAWSERFRIEESEAIETPRSVTLDVLRRSRIPGIVGHPLGRLVYPVDRVTAVFGMTGRSLKTSSVRRRAGDVAFVLALIVMLGYGAFRVIDYIAGTVGFTEVGHAVLLGLATFARVVVVVVVSTLIWVPIGVWIGMNPKVTRLAQPVVQVLASFPANFLFPLFTAVLLATGISLNWGGVLLMALGTQWYILFNVIAGASAIPTELRDAAASLRLPMLLRWRTLILPAIFGSYVTGGITAAGGAWNASIVAEVVQYHSTTLSAVGLGSYITHATAVGDAPRLLLGVLVMSFYVVTMNIVLWQRLYRLSERRFSLS</sequence>
<feature type="transmembrane region" description="Helical" evidence="5">
    <location>
        <begin position="375"/>
        <end position="403"/>
    </location>
</feature>
<dbReference type="PANTHER" id="PTHR42744">
    <property type="entry name" value="BINDING-PROTEIN-DEPENDENT TRANSPORT SYSTEMS INNER MEMBRANE COMPONENT"/>
    <property type="match status" value="1"/>
</dbReference>
<dbReference type="InterPro" id="IPR035906">
    <property type="entry name" value="MetI-like_sf"/>
</dbReference>
<keyword evidence="2 5" id="KW-0812">Transmembrane</keyword>
<keyword evidence="8" id="KW-1185">Reference proteome</keyword>
<evidence type="ECO:0000256" key="2">
    <source>
        <dbReference type="ARBA" id="ARBA00022692"/>
    </source>
</evidence>
<dbReference type="Pfam" id="PF00528">
    <property type="entry name" value="BPD_transp_1"/>
    <property type="match status" value="2"/>
</dbReference>
<feature type="transmembrane region" description="Helical" evidence="5">
    <location>
        <begin position="549"/>
        <end position="568"/>
    </location>
</feature>
<dbReference type="GO" id="GO:0055085">
    <property type="term" value="P:transmembrane transport"/>
    <property type="evidence" value="ECO:0007669"/>
    <property type="project" value="InterPro"/>
</dbReference>
<keyword evidence="3 5" id="KW-1133">Transmembrane helix</keyword>
<evidence type="ECO:0000313" key="8">
    <source>
        <dbReference type="Proteomes" id="UP000240424"/>
    </source>
</evidence>
<feature type="transmembrane region" description="Helical" evidence="5">
    <location>
        <begin position="337"/>
        <end position="355"/>
    </location>
</feature>
<feature type="transmembrane region" description="Helical" evidence="5">
    <location>
        <begin position="446"/>
        <end position="469"/>
    </location>
</feature>
<dbReference type="PANTHER" id="PTHR42744:SF1">
    <property type="entry name" value="BINDING-PROTEIN-DEPENDENT TRANSPORT SYSTEMS INNER MEMBRANE COMPONENT"/>
    <property type="match status" value="1"/>
</dbReference>
<dbReference type="InterPro" id="IPR000515">
    <property type="entry name" value="MetI-like"/>
</dbReference>
<feature type="non-terminal residue" evidence="7">
    <location>
        <position position="1"/>
    </location>
</feature>
<organism evidence="7 8">
    <name type="scientific">Mycobacterium numidiamassiliense</name>
    <dbReference type="NCBI Taxonomy" id="1841861"/>
    <lineage>
        <taxon>Bacteria</taxon>
        <taxon>Bacillati</taxon>
        <taxon>Actinomycetota</taxon>
        <taxon>Actinomycetes</taxon>
        <taxon>Mycobacteriales</taxon>
        <taxon>Mycobacteriaceae</taxon>
        <taxon>Mycobacterium</taxon>
    </lineage>
</organism>
<protein>
    <submittedName>
        <fullName evidence="7">ABC-type anion transport system, duplicated permease component</fullName>
    </submittedName>
</protein>
<feature type="domain" description="ABC transmembrane type-1" evidence="6">
    <location>
        <begin position="70"/>
        <end position="265"/>
    </location>
</feature>
<feature type="transmembrane region" description="Helical" evidence="5">
    <location>
        <begin position="74"/>
        <end position="96"/>
    </location>
</feature>
<accession>A0A2U3PF38</accession>
<feature type="transmembrane region" description="Helical" evidence="5">
    <location>
        <begin position="490"/>
        <end position="512"/>
    </location>
</feature>
<dbReference type="STRING" id="1841861.GCA_900157365_02917"/>
<comment type="similarity">
    <text evidence="5">Belongs to the binding-protein-dependent transport system permease family.</text>
</comment>
<feature type="transmembrane region" description="Helical" evidence="5">
    <location>
        <begin position="415"/>
        <end position="440"/>
    </location>
</feature>
<evidence type="ECO:0000256" key="3">
    <source>
        <dbReference type="ARBA" id="ARBA00022989"/>
    </source>
</evidence>
<proteinExistence type="inferred from homology"/>
<feature type="transmembrane region" description="Helical" evidence="5">
    <location>
        <begin position="246"/>
        <end position="265"/>
    </location>
</feature>
<gene>
    <name evidence="7" type="ORF">MNAB215_4597</name>
</gene>
<feature type="transmembrane region" description="Helical" evidence="5">
    <location>
        <begin position="108"/>
        <end position="132"/>
    </location>
</feature>
<evidence type="ECO:0000313" key="7">
    <source>
        <dbReference type="EMBL" id="SPM42377.1"/>
    </source>
</evidence>
<reference evidence="7 8" key="1">
    <citation type="submission" date="2017-01" db="EMBL/GenBank/DDBJ databases">
        <authorList>
            <consortium name="Urmite Genomes"/>
        </authorList>
    </citation>
    <scope>NUCLEOTIDE SEQUENCE [LARGE SCALE GENOMIC DNA]</scope>
    <source>
        <strain evidence="7 8">AB215</strain>
    </source>
</reference>
<evidence type="ECO:0000259" key="6">
    <source>
        <dbReference type="PROSITE" id="PS50928"/>
    </source>
</evidence>
<dbReference type="EMBL" id="FUEZ01000004">
    <property type="protein sequence ID" value="SPM42377.1"/>
    <property type="molecule type" value="Genomic_DNA"/>
</dbReference>
<dbReference type="CDD" id="cd06261">
    <property type="entry name" value="TM_PBP2"/>
    <property type="match status" value="2"/>
</dbReference>
<dbReference type="PROSITE" id="PS50928">
    <property type="entry name" value="ABC_TM1"/>
    <property type="match status" value="2"/>
</dbReference>
<dbReference type="GO" id="GO:0005886">
    <property type="term" value="C:plasma membrane"/>
    <property type="evidence" value="ECO:0007669"/>
    <property type="project" value="UniProtKB-SubCell"/>
</dbReference>